<reference evidence="2" key="1">
    <citation type="submission" date="2024-08" db="EMBL/GenBank/DDBJ databases">
        <authorList>
            <person name="Yu S.T."/>
        </authorList>
    </citation>
    <scope>NUCLEOTIDE SEQUENCE</scope>
    <source>
        <strain evidence="2">R33</strain>
    </source>
</reference>
<feature type="transmembrane region" description="Helical" evidence="1">
    <location>
        <begin position="20"/>
        <end position="41"/>
    </location>
</feature>
<organism evidence="2">
    <name type="scientific">Streptomyces sp. R33</name>
    <dbReference type="NCBI Taxonomy" id="3238629"/>
    <lineage>
        <taxon>Bacteria</taxon>
        <taxon>Bacillati</taxon>
        <taxon>Actinomycetota</taxon>
        <taxon>Actinomycetes</taxon>
        <taxon>Kitasatosporales</taxon>
        <taxon>Streptomycetaceae</taxon>
        <taxon>Streptomyces</taxon>
    </lineage>
</organism>
<keyword evidence="1" id="KW-1133">Transmembrane helix</keyword>
<keyword evidence="1" id="KW-0472">Membrane</keyword>
<dbReference type="EMBL" id="CP165727">
    <property type="protein sequence ID" value="XDV61877.1"/>
    <property type="molecule type" value="Genomic_DNA"/>
</dbReference>
<name>A0AB39XVT0_9ACTN</name>
<proteinExistence type="predicted"/>
<evidence type="ECO:0000256" key="1">
    <source>
        <dbReference type="SAM" id="Phobius"/>
    </source>
</evidence>
<gene>
    <name evidence="2" type="ORF">AB5J51_02455</name>
</gene>
<sequence length="227" mass="26149">MEDPETRPVESHRRQRFEIVHKWSATAAAVVALVISLYNFAELHRQPSIEMTLPHLFRLEKLGDGVRFYVRPTVSTRFKSEDVEVITEARLQLTPTDANSISKRPVFYWRESVEWYYDPDSDTVNNRWSGDPAPFIVSQDKPQQPSFEFRASGWMYQAGRYEGSLVLLRSGDRAPLIKKFCLIISAAAVNELQNPQPPDQTIRFFRNDLPKFASSGSDAGCYRRDMD</sequence>
<protein>
    <submittedName>
        <fullName evidence="2">Uncharacterized protein</fullName>
    </submittedName>
</protein>
<evidence type="ECO:0000313" key="2">
    <source>
        <dbReference type="EMBL" id="XDV61877.1"/>
    </source>
</evidence>
<dbReference type="RefSeq" id="WP_369776619.1">
    <property type="nucleotide sequence ID" value="NZ_CP165727.1"/>
</dbReference>
<dbReference type="AlphaFoldDB" id="A0AB39XVT0"/>
<keyword evidence="1" id="KW-0812">Transmembrane</keyword>
<accession>A0AB39XVT0</accession>